<dbReference type="InterPro" id="IPR057666">
    <property type="entry name" value="DrpA_SLOG"/>
</dbReference>
<comment type="similarity">
    <text evidence="1">Belongs to the DprA/Smf family.</text>
</comment>
<evidence type="ECO:0000313" key="4">
    <source>
        <dbReference type="Proteomes" id="UP000029424"/>
    </source>
</evidence>
<dbReference type="Pfam" id="PF02481">
    <property type="entry name" value="DNA_processg_A"/>
    <property type="match status" value="1"/>
</dbReference>
<dbReference type="AlphaFoldDB" id="A0AAI8B444"/>
<dbReference type="Gene3D" id="3.40.50.450">
    <property type="match status" value="1"/>
</dbReference>
<protein>
    <submittedName>
        <fullName evidence="3">DNA recombination-mediator A family protein</fullName>
    </submittedName>
</protein>
<dbReference type="SUPFAM" id="SSF102405">
    <property type="entry name" value="MCP/YpsA-like"/>
    <property type="match status" value="1"/>
</dbReference>
<proteinExistence type="inferred from homology"/>
<dbReference type="RefSeq" id="WP_010100816.1">
    <property type="nucleotide sequence ID" value="NZ_CP008726.1"/>
</dbReference>
<dbReference type="KEGG" id="bok:DM82_3361"/>
<evidence type="ECO:0000259" key="2">
    <source>
        <dbReference type="Pfam" id="PF02481"/>
    </source>
</evidence>
<sequence>MSTLFQDHDTMFATPPIEPLREMGAYEALWESDTASFKTIAEAFEQNPDATPSQLVPAETIDATVPEVMRHLDAANITDFSIRLNGTADYPNKLRDAKYPIEFFYSRGWFDLVFSHRSVAVVGTRSPSPDGIRRAKKLVRMLVDQDITVFSGLAAGIDTVAHTTALERGGRTVAVIGTPITEVYPRENSELQEIIAREHLVVSQVPILRYARQTFRGNRLFFPERNATMSALTDATIIVEAGETSGTLYQARAALHQKRKLFILDSCFHNPALTWPARFVEKGAIRVRDFDDILMNLPHAASSD</sequence>
<evidence type="ECO:0000313" key="3">
    <source>
        <dbReference type="EMBL" id="AIO65308.1"/>
    </source>
</evidence>
<feature type="domain" description="Smf/DprA SLOG" evidence="2">
    <location>
        <begin position="86"/>
        <end position="297"/>
    </location>
</feature>
<dbReference type="PANTHER" id="PTHR43022">
    <property type="entry name" value="PROTEIN SMF"/>
    <property type="match status" value="1"/>
</dbReference>
<dbReference type="PANTHER" id="PTHR43022:SF1">
    <property type="entry name" value="PROTEIN SMF"/>
    <property type="match status" value="1"/>
</dbReference>
<evidence type="ECO:0000256" key="1">
    <source>
        <dbReference type="ARBA" id="ARBA00006525"/>
    </source>
</evidence>
<dbReference type="GO" id="GO:0009294">
    <property type="term" value="P:DNA-mediated transformation"/>
    <property type="evidence" value="ECO:0007669"/>
    <property type="project" value="InterPro"/>
</dbReference>
<dbReference type="Proteomes" id="UP000029424">
    <property type="component" value="Chromosome 1"/>
</dbReference>
<organism evidence="3 4">
    <name type="scientific">Burkholderia oklahomensis</name>
    <dbReference type="NCBI Taxonomy" id="342113"/>
    <lineage>
        <taxon>Bacteria</taxon>
        <taxon>Pseudomonadati</taxon>
        <taxon>Pseudomonadota</taxon>
        <taxon>Betaproteobacteria</taxon>
        <taxon>Burkholderiales</taxon>
        <taxon>Burkholderiaceae</taxon>
        <taxon>Burkholderia</taxon>
        <taxon>pseudomallei group</taxon>
    </lineage>
</organism>
<name>A0AAI8B444_9BURK</name>
<accession>A0AAI8B444</accession>
<keyword evidence="4" id="KW-1185">Reference proteome</keyword>
<gene>
    <name evidence="3" type="ORF">DM82_3361</name>
</gene>
<dbReference type="EMBL" id="CP008726">
    <property type="protein sequence ID" value="AIO65308.1"/>
    <property type="molecule type" value="Genomic_DNA"/>
</dbReference>
<reference evidence="3 4" key="1">
    <citation type="submission" date="2014-06" db="EMBL/GenBank/DDBJ databases">
        <authorList>
            <person name="Bishop-Lilly K.A."/>
            <person name="Broomall S.M."/>
            <person name="Chain P.S."/>
            <person name="Chertkov O."/>
            <person name="Coyne S.R."/>
            <person name="Daligault H.E."/>
            <person name="Davenport K.W."/>
            <person name="Erkkila T."/>
            <person name="Frey K.G."/>
            <person name="Gibbons H.S."/>
            <person name="Gu W."/>
            <person name="Jaissle J."/>
            <person name="Johnson S.L."/>
            <person name="Koroleva G.I."/>
            <person name="Ladner J.T."/>
            <person name="Lo C.-C."/>
            <person name="Minogue T.D."/>
            <person name="Munk C."/>
            <person name="Palacios G.F."/>
            <person name="Redden C.L."/>
            <person name="Rosenzweig C.N."/>
            <person name="Scholz M.B."/>
            <person name="Teshima H."/>
            <person name="Xu Y."/>
        </authorList>
    </citation>
    <scope>NUCLEOTIDE SEQUENCE [LARGE SCALE GENOMIC DNA]</scope>
    <source>
        <strain evidence="3 4">EO147</strain>
    </source>
</reference>
<dbReference type="InterPro" id="IPR003488">
    <property type="entry name" value="DprA"/>
</dbReference>